<evidence type="ECO:0000313" key="3">
    <source>
        <dbReference type="Proteomes" id="UP000005239"/>
    </source>
</evidence>
<dbReference type="GO" id="GO:0005737">
    <property type="term" value="C:cytoplasm"/>
    <property type="evidence" value="ECO:0000318"/>
    <property type="project" value="GO_Central"/>
</dbReference>
<dbReference type="OrthoDB" id="5809458at2759"/>
<dbReference type="InterPro" id="IPR033468">
    <property type="entry name" value="Metaxin_GST"/>
</dbReference>
<dbReference type="InterPro" id="IPR036249">
    <property type="entry name" value="Thioredoxin-like_sf"/>
</dbReference>
<dbReference type="Pfam" id="PF17172">
    <property type="entry name" value="GST_N_4"/>
    <property type="match status" value="2"/>
</dbReference>
<reference evidence="3" key="1">
    <citation type="journal article" date="2008" name="Nat. Genet.">
        <title>The Pristionchus pacificus genome provides a unique perspective on nematode lifestyle and parasitism.</title>
        <authorList>
            <person name="Dieterich C."/>
            <person name="Clifton S.W."/>
            <person name="Schuster L.N."/>
            <person name="Chinwalla A."/>
            <person name="Delehaunty K."/>
            <person name="Dinkelacker I."/>
            <person name="Fulton L."/>
            <person name="Fulton R."/>
            <person name="Godfrey J."/>
            <person name="Minx P."/>
            <person name="Mitreva M."/>
            <person name="Roeseler W."/>
            <person name="Tian H."/>
            <person name="Witte H."/>
            <person name="Yang S.P."/>
            <person name="Wilson R.K."/>
            <person name="Sommer R.J."/>
        </authorList>
    </citation>
    <scope>NUCLEOTIDE SEQUENCE [LARGE SCALE GENOMIC DNA]</scope>
    <source>
        <strain evidence="3">PS312</strain>
    </source>
</reference>
<reference evidence="2" key="2">
    <citation type="submission" date="2022-06" db="UniProtKB">
        <authorList>
            <consortium name="EnsemblMetazoa"/>
        </authorList>
    </citation>
    <scope>IDENTIFICATION</scope>
    <source>
        <strain evidence="2">PS312</strain>
    </source>
</reference>
<dbReference type="AlphaFoldDB" id="A0A2A6C490"/>
<protein>
    <submittedName>
        <fullName evidence="2">Glutathione S-transferase</fullName>
    </submittedName>
</protein>
<accession>A0A2A6C490</accession>
<proteinExistence type="inferred from homology"/>
<dbReference type="PANTHER" id="PTHR12289:SF32">
    <property type="entry name" value="GST_C_6 DOMAIN-CONTAINING PROTEIN"/>
    <property type="match status" value="1"/>
</dbReference>
<evidence type="ECO:0000313" key="2">
    <source>
        <dbReference type="EnsemblMetazoa" id="PPA21431.1"/>
    </source>
</evidence>
<dbReference type="InterPro" id="IPR036282">
    <property type="entry name" value="Glutathione-S-Trfase_C_sf"/>
</dbReference>
<name>A0A2A6C490_PRIPA</name>
<dbReference type="InterPro" id="IPR012336">
    <property type="entry name" value="Thioredoxin-like_fold"/>
</dbReference>
<evidence type="ECO:0000256" key="1">
    <source>
        <dbReference type="ARBA" id="ARBA00006475"/>
    </source>
</evidence>
<dbReference type="InterPro" id="IPR040079">
    <property type="entry name" value="Glutathione_S-Trfase"/>
</dbReference>
<dbReference type="Gene3D" id="1.20.1050.10">
    <property type="match status" value="1"/>
</dbReference>
<organism evidence="2 3">
    <name type="scientific">Pristionchus pacificus</name>
    <name type="common">Parasitic nematode worm</name>
    <dbReference type="NCBI Taxonomy" id="54126"/>
    <lineage>
        <taxon>Eukaryota</taxon>
        <taxon>Metazoa</taxon>
        <taxon>Ecdysozoa</taxon>
        <taxon>Nematoda</taxon>
        <taxon>Chromadorea</taxon>
        <taxon>Rhabditida</taxon>
        <taxon>Rhabditina</taxon>
        <taxon>Diplogasteromorpha</taxon>
        <taxon>Diplogasteroidea</taxon>
        <taxon>Neodiplogasteridae</taxon>
        <taxon>Pristionchus</taxon>
    </lineage>
</organism>
<accession>A0A8R1UFN7</accession>
<dbReference type="CDD" id="cd03193">
    <property type="entry name" value="GST_C_Metaxin"/>
    <property type="match status" value="1"/>
</dbReference>
<comment type="similarity">
    <text evidence="1">Belongs to the FAX family.</text>
</comment>
<gene>
    <name evidence="2" type="primary">WBGene00110985</name>
</gene>
<dbReference type="InterPro" id="IPR026928">
    <property type="entry name" value="FAX/IsoI-like"/>
</dbReference>
<dbReference type="Proteomes" id="UP000005239">
    <property type="component" value="Unassembled WGS sequence"/>
</dbReference>
<dbReference type="SUPFAM" id="SSF52833">
    <property type="entry name" value="Thioredoxin-like"/>
    <property type="match status" value="2"/>
</dbReference>
<dbReference type="SUPFAM" id="SSF47616">
    <property type="entry name" value="GST C-terminal domain-like"/>
    <property type="match status" value="1"/>
</dbReference>
<dbReference type="SFLD" id="SFLDG01200">
    <property type="entry name" value="SUF1.1"/>
    <property type="match status" value="2"/>
</dbReference>
<dbReference type="PANTHER" id="PTHR12289">
    <property type="entry name" value="METAXIN RELATED"/>
    <property type="match status" value="1"/>
</dbReference>
<dbReference type="InterPro" id="IPR050931">
    <property type="entry name" value="Mito_Protein_Transport_Metaxin"/>
</dbReference>
<dbReference type="SFLD" id="SFLDG01180">
    <property type="entry name" value="SUF1"/>
    <property type="match status" value="2"/>
</dbReference>
<keyword evidence="3" id="KW-1185">Reference proteome</keyword>
<dbReference type="SFLD" id="SFLDS00019">
    <property type="entry name" value="Glutathione_Transferase_(cytos"/>
    <property type="match status" value="2"/>
</dbReference>
<sequence length="534" mass="61526">MLEMARSLVVYGSLLVFLRYFLPAIFVKIRGKKPAKILEKNWKKDNVYLYQIPGTKSMSSVSPFCIKIETFLRLHQIPFERRDSILNRGENGKVPFIELNGEQTADSNLIIPKLVEHFHIQEYKNETDANIGHAISSMVDFRTFNIFVHYKTTYSQPIFMKALAAGFVPDKVVELLTPIVGEYLRSEMHRRVNETIGIFTDDQFNELAKKDLEVYKGLLGDKKYLFGDKMTTADCTLFGHLSATFYLRQDSFPMRTLSSEKFASLASNCRKMLCSILDGATFILFIQYVLPFVIRKFRPKKTVTILEKNWKKDVPPGTKVLPSVSPFCIKVETFLRLHKIPFERRPTLFYRGINEKFPSIELNGEHIADSELMRPFVRFLGVRPLIIYRLLQHFKIKVFSNSYDESIGHALTSMVDKRTFNLFLHYKITRTPANFLKAMLGTAMPELTPVIAAIKSSIYHGKIFGLFGEYSDADFDVLVHKDLVAYRDFLGQKKIFLLGDSPTTLIVHYSVICRPHSSSLRTVRHNVRFCVENS</sequence>
<dbReference type="Pfam" id="PF17171">
    <property type="entry name" value="GST_C_6"/>
    <property type="match status" value="1"/>
</dbReference>
<dbReference type="EnsemblMetazoa" id="PPA21431.1">
    <property type="protein sequence ID" value="PPA21431.1"/>
    <property type="gene ID" value="WBGene00110985"/>
</dbReference>